<dbReference type="EMBL" id="JALPRX010000089">
    <property type="protein sequence ID" value="MCK8786575.1"/>
    <property type="molecule type" value="Genomic_DNA"/>
</dbReference>
<name>A0A9X1YCN1_9PROT</name>
<sequence>MSAPSDEDVLLAFAAEERHDRETLTRYLARYPHLRDEFLDILHEVDLDEEFGPGEDESLGGGVLDRALGKLLDCTPEAMRGASAEAFAAVLQERGAATLSRVSGLPLELLVAVRDRYLVPESVPRRVLRRLAEAASVRVADALAYLALEATLPAQAAHSSKGKPAVQPKMSFAEFLDDLDLTPEERADLLSDTD</sequence>
<dbReference type="RefSeq" id="WP_248668689.1">
    <property type="nucleotide sequence ID" value="NZ_JALPRX010000089.1"/>
</dbReference>
<accession>A0A9X1YCN1</accession>
<dbReference type="Proteomes" id="UP001139516">
    <property type="component" value="Unassembled WGS sequence"/>
</dbReference>
<organism evidence="1 2">
    <name type="scientific">Roseomonas acroporae</name>
    <dbReference type="NCBI Taxonomy" id="2937791"/>
    <lineage>
        <taxon>Bacteria</taxon>
        <taxon>Pseudomonadati</taxon>
        <taxon>Pseudomonadota</taxon>
        <taxon>Alphaproteobacteria</taxon>
        <taxon>Acetobacterales</taxon>
        <taxon>Roseomonadaceae</taxon>
        <taxon>Roseomonas</taxon>
    </lineage>
</organism>
<keyword evidence="2" id="KW-1185">Reference proteome</keyword>
<dbReference type="AlphaFoldDB" id="A0A9X1YCN1"/>
<protein>
    <submittedName>
        <fullName evidence="1">Uncharacterized protein</fullName>
    </submittedName>
</protein>
<comment type="caution">
    <text evidence="1">The sequence shown here is derived from an EMBL/GenBank/DDBJ whole genome shotgun (WGS) entry which is preliminary data.</text>
</comment>
<evidence type="ECO:0000313" key="2">
    <source>
        <dbReference type="Proteomes" id="UP001139516"/>
    </source>
</evidence>
<gene>
    <name evidence="1" type="ORF">M0638_19555</name>
</gene>
<evidence type="ECO:0000313" key="1">
    <source>
        <dbReference type="EMBL" id="MCK8786575.1"/>
    </source>
</evidence>
<proteinExistence type="predicted"/>
<reference evidence="1" key="1">
    <citation type="submission" date="2022-04" db="EMBL/GenBank/DDBJ databases">
        <title>Roseomonas acroporae sp. nov., isolated from coral Acropora digitifera.</title>
        <authorList>
            <person name="Sun H."/>
        </authorList>
    </citation>
    <scope>NUCLEOTIDE SEQUENCE</scope>
    <source>
        <strain evidence="1">NAR14</strain>
    </source>
</reference>